<gene>
    <name evidence="8" type="ORF">VK792_05365</name>
</gene>
<dbReference type="Proteomes" id="UP001348149">
    <property type="component" value="Unassembled WGS sequence"/>
</dbReference>
<dbReference type="InterPro" id="IPR037185">
    <property type="entry name" value="EmrE-like"/>
</dbReference>
<dbReference type="PANTHER" id="PTHR22911:SF6">
    <property type="entry name" value="SOLUTE CARRIER FAMILY 35 MEMBER G1"/>
    <property type="match status" value="1"/>
</dbReference>
<evidence type="ECO:0000313" key="8">
    <source>
        <dbReference type="EMBL" id="MEC3860705.1"/>
    </source>
</evidence>
<comment type="similarity">
    <text evidence="2">Belongs to the drug/metabolite transporter (DMT) superfamily. 10 TMS drug/metabolite exporter (DME) (TC 2.A.7.3) family.</text>
</comment>
<dbReference type="InterPro" id="IPR000620">
    <property type="entry name" value="EamA_dom"/>
</dbReference>
<feature type="transmembrane region" description="Helical" evidence="6">
    <location>
        <begin position="260"/>
        <end position="280"/>
    </location>
</feature>
<keyword evidence="3 6" id="KW-0812">Transmembrane</keyword>
<feature type="transmembrane region" description="Helical" evidence="6">
    <location>
        <begin position="185"/>
        <end position="205"/>
    </location>
</feature>
<evidence type="ECO:0000256" key="5">
    <source>
        <dbReference type="ARBA" id="ARBA00023136"/>
    </source>
</evidence>
<evidence type="ECO:0000256" key="4">
    <source>
        <dbReference type="ARBA" id="ARBA00022989"/>
    </source>
</evidence>
<feature type="transmembrane region" description="Helical" evidence="6">
    <location>
        <begin position="286"/>
        <end position="304"/>
    </location>
</feature>
<keyword evidence="4 6" id="KW-1133">Transmembrane helix</keyword>
<evidence type="ECO:0000313" key="9">
    <source>
        <dbReference type="Proteomes" id="UP001348149"/>
    </source>
</evidence>
<organism evidence="8 9">
    <name type="scientific">Mesobacterium hydrothermale</name>
    <dbReference type="NCBI Taxonomy" id="3111907"/>
    <lineage>
        <taxon>Bacteria</taxon>
        <taxon>Pseudomonadati</taxon>
        <taxon>Pseudomonadota</taxon>
        <taxon>Alphaproteobacteria</taxon>
        <taxon>Rhodobacterales</taxon>
        <taxon>Roseobacteraceae</taxon>
        <taxon>Mesobacterium</taxon>
    </lineage>
</organism>
<keyword evidence="9" id="KW-1185">Reference proteome</keyword>
<evidence type="ECO:0000256" key="3">
    <source>
        <dbReference type="ARBA" id="ARBA00022692"/>
    </source>
</evidence>
<dbReference type="SUPFAM" id="SSF103481">
    <property type="entry name" value="Multidrug resistance efflux transporter EmrE"/>
    <property type="match status" value="2"/>
</dbReference>
<dbReference type="Pfam" id="PF00892">
    <property type="entry name" value="EamA"/>
    <property type="match status" value="1"/>
</dbReference>
<dbReference type="RefSeq" id="WP_326296330.1">
    <property type="nucleotide sequence ID" value="NZ_JAYLLH010000005.1"/>
</dbReference>
<feature type="transmembrane region" description="Helical" evidence="6">
    <location>
        <begin position="151"/>
        <end position="173"/>
    </location>
</feature>
<feature type="transmembrane region" description="Helical" evidence="6">
    <location>
        <begin position="104"/>
        <end position="122"/>
    </location>
</feature>
<protein>
    <submittedName>
        <fullName evidence="8">DMT family transporter</fullName>
    </submittedName>
</protein>
<reference evidence="8 9" key="1">
    <citation type="submission" date="2024-01" db="EMBL/GenBank/DDBJ databases">
        <title>Mesobacterium rodlantinim sp. nov., isolated from shallow sea hydrothermal systems off Kueishantao Island.</title>
        <authorList>
            <person name="Su Z."/>
            <person name="Tang K."/>
        </authorList>
    </citation>
    <scope>NUCLEOTIDE SEQUENCE [LARGE SCALE GENOMIC DNA]</scope>
    <source>
        <strain evidence="8 9">TK19101</strain>
    </source>
</reference>
<feature type="transmembrane region" description="Helical" evidence="6">
    <location>
        <begin position="232"/>
        <end position="253"/>
    </location>
</feature>
<keyword evidence="5 6" id="KW-0472">Membrane</keyword>
<feature type="transmembrane region" description="Helical" evidence="6">
    <location>
        <begin position="41"/>
        <end position="62"/>
    </location>
</feature>
<feature type="domain" description="EamA" evidence="7">
    <location>
        <begin position="12"/>
        <end position="145"/>
    </location>
</feature>
<evidence type="ECO:0000256" key="2">
    <source>
        <dbReference type="ARBA" id="ARBA00009853"/>
    </source>
</evidence>
<dbReference type="EMBL" id="JAYLLH010000005">
    <property type="protein sequence ID" value="MEC3860705.1"/>
    <property type="molecule type" value="Genomic_DNA"/>
</dbReference>
<comment type="caution">
    <text evidence="8">The sequence shown here is derived from an EMBL/GenBank/DDBJ whole genome shotgun (WGS) entry which is preliminary data.</text>
</comment>
<proteinExistence type="inferred from homology"/>
<evidence type="ECO:0000256" key="1">
    <source>
        <dbReference type="ARBA" id="ARBA00004141"/>
    </source>
</evidence>
<evidence type="ECO:0000259" key="7">
    <source>
        <dbReference type="Pfam" id="PF00892"/>
    </source>
</evidence>
<name>A0ABU6HHU2_9RHOB</name>
<feature type="transmembrane region" description="Helical" evidence="6">
    <location>
        <begin position="129"/>
        <end position="145"/>
    </location>
</feature>
<feature type="transmembrane region" description="Helical" evidence="6">
    <location>
        <begin position="74"/>
        <end position="98"/>
    </location>
</feature>
<dbReference type="PANTHER" id="PTHR22911">
    <property type="entry name" value="ACYL-MALONYL CONDENSING ENZYME-RELATED"/>
    <property type="match status" value="1"/>
</dbReference>
<evidence type="ECO:0000256" key="6">
    <source>
        <dbReference type="SAM" id="Phobius"/>
    </source>
</evidence>
<accession>A0ABU6HHU2</accession>
<comment type="subcellular location">
    <subcellularLocation>
        <location evidence="1">Membrane</location>
        <topology evidence="1">Multi-pass membrane protein</topology>
    </subcellularLocation>
</comment>
<sequence length="320" mass="34701">MLTAIRSNPALLGSLSAVIAVVCFSVNDVVIKFLSGGYALHQVVLIRAIISLVFLLTVFRPLSGGWAALRTRKLGWHIARGACVVMANMTFFLGLAAMPLAEGVAIFFVSPLLITVFSVIFLREIVGPLRWSAIFVGLLGVLIVLRPGTAAFQWAALLPMLAAFGYAALHILTRHIGKTESALALAFYIQVVFIVVALAMGLMFGRGQFGNQSDPSLAFLFRAWVWPDPHDLWIFLVIGATSVTGGYFISVAYRISEAALVAPFEYAAMPLAVVWGLVVFGEWPDSVAMGGIALILGSGLFMIWRETLRGRTSLETPKRR</sequence>